<dbReference type="KEGG" id="aprc:113855787"/>
<gene>
    <name evidence="3" type="primary">LOC113855787</name>
</gene>
<name>A0A8B8KHC9_ABRPR</name>
<reference evidence="2" key="1">
    <citation type="journal article" date="2019" name="Toxins">
        <title>Detection of Abrin-Like and Prepropulchellin-Like Toxin Genes and Transcripts Using Whole Genome Sequencing and Full-Length Transcript Sequencing of Abrus precatorius.</title>
        <authorList>
            <person name="Hovde B.T."/>
            <person name="Daligault H.E."/>
            <person name="Hanschen E.R."/>
            <person name="Kunde Y.A."/>
            <person name="Johnson M.B."/>
            <person name="Starkenburg S.R."/>
            <person name="Johnson S.L."/>
        </authorList>
    </citation>
    <scope>NUCLEOTIDE SEQUENCE [LARGE SCALE GENOMIC DNA]</scope>
</reference>
<dbReference type="GeneID" id="113855787"/>
<reference evidence="3" key="2">
    <citation type="submission" date="2025-08" db="UniProtKB">
        <authorList>
            <consortium name="RefSeq"/>
        </authorList>
    </citation>
    <scope>IDENTIFICATION</scope>
    <source>
        <tissue evidence="3">Young leaves</tissue>
    </source>
</reference>
<proteinExistence type="predicted"/>
<evidence type="ECO:0000313" key="2">
    <source>
        <dbReference type="Proteomes" id="UP000694853"/>
    </source>
</evidence>
<dbReference type="Proteomes" id="UP000694853">
    <property type="component" value="Unplaced"/>
</dbReference>
<feature type="region of interest" description="Disordered" evidence="1">
    <location>
        <begin position="73"/>
        <end position="149"/>
    </location>
</feature>
<dbReference type="PANTHER" id="PTHR35461:SF3">
    <property type="entry name" value="OVATE DOMAIN-CONTAINING PROTEIN"/>
    <property type="match status" value="1"/>
</dbReference>
<accession>A0A8B8KHC9</accession>
<feature type="compositionally biased region" description="Basic and acidic residues" evidence="1">
    <location>
        <begin position="114"/>
        <end position="125"/>
    </location>
</feature>
<evidence type="ECO:0000313" key="3">
    <source>
        <dbReference type="RefSeq" id="XP_027343220.1"/>
    </source>
</evidence>
<dbReference type="PANTHER" id="PTHR35461">
    <property type="entry name" value="BNAANNG14610D PROTEIN"/>
    <property type="match status" value="1"/>
</dbReference>
<feature type="compositionally biased region" description="Polar residues" evidence="1">
    <location>
        <begin position="103"/>
        <end position="113"/>
    </location>
</feature>
<dbReference type="RefSeq" id="XP_027343220.1">
    <property type="nucleotide sequence ID" value="XM_027487419.1"/>
</dbReference>
<dbReference type="OrthoDB" id="1928787at2759"/>
<protein>
    <submittedName>
        <fullName evidence="3">Uncharacterized protein LOC113855787</fullName>
    </submittedName>
</protein>
<keyword evidence="2" id="KW-1185">Reference proteome</keyword>
<sequence>MLLPSSISNTMKFLQKTVDNFKSCFSPRYQKLPKTPQHNHFSYSVAAASVMDVHNNPCYKELEKFYSDFTQQWDSGKERGKRRNKKKSVLPSPAKQNEEEQHNGSFISLNNAKDQMKKREECDKQKNKRSLTHQRGKQQDSSLTSMRTKENGNCMVQKKLRELETLDMNNVDYVLDIEEVLHYYSRLSCPVYLEIVDKFLMEIYSEFFGDSARPVTTPRTLSVNSRLKLRSVRS</sequence>
<feature type="compositionally biased region" description="Basic residues" evidence="1">
    <location>
        <begin position="126"/>
        <end position="136"/>
    </location>
</feature>
<feature type="compositionally biased region" description="Basic residues" evidence="1">
    <location>
        <begin position="79"/>
        <end position="88"/>
    </location>
</feature>
<organism evidence="2 3">
    <name type="scientific">Abrus precatorius</name>
    <name type="common">Indian licorice</name>
    <name type="synonym">Glycine abrus</name>
    <dbReference type="NCBI Taxonomy" id="3816"/>
    <lineage>
        <taxon>Eukaryota</taxon>
        <taxon>Viridiplantae</taxon>
        <taxon>Streptophyta</taxon>
        <taxon>Embryophyta</taxon>
        <taxon>Tracheophyta</taxon>
        <taxon>Spermatophyta</taxon>
        <taxon>Magnoliopsida</taxon>
        <taxon>eudicotyledons</taxon>
        <taxon>Gunneridae</taxon>
        <taxon>Pentapetalae</taxon>
        <taxon>rosids</taxon>
        <taxon>fabids</taxon>
        <taxon>Fabales</taxon>
        <taxon>Fabaceae</taxon>
        <taxon>Papilionoideae</taxon>
        <taxon>50 kb inversion clade</taxon>
        <taxon>NPAAA clade</taxon>
        <taxon>indigoferoid/millettioid clade</taxon>
        <taxon>Abreae</taxon>
        <taxon>Abrus</taxon>
    </lineage>
</organism>
<dbReference type="AlphaFoldDB" id="A0A8B8KHC9"/>
<evidence type="ECO:0000256" key="1">
    <source>
        <dbReference type="SAM" id="MobiDB-lite"/>
    </source>
</evidence>